<feature type="transmembrane region" description="Helical" evidence="1">
    <location>
        <begin position="70"/>
        <end position="89"/>
    </location>
</feature>
<protein>
    <submittedName>
        <fullName evidence="2">Uncharacterized protein</fullName>
    </submittedName>
</protein>
<evidence type="ECO:0000256" key="1">
    <source>
        <dbReference type="SAM" id="Phobius"/>
    </source>
</evidence>
<name>A0AAC9WIM4_9STAP</name>
<gene>
    <name evidence="2" type="ORF">B5P37_01505</name>
</gene>
<dbReference type="Proteomes" id="UP000242864">
    <property type="component" value="Chromosome"/>
</dbReference>
<dbReference type="KEGG" id="slz:B5P37_01505"/>
<accession>A0AAC9WIM4</accession>
<evidence type="ECO:0000313" key="2">
    <source>
        <dbReference type="EMBL" id="ARJ50115.1"/>
    </source>
</evidence>
<keyword evidence="1" id="KW-0472">Membrane</keyword>
<dbReference type="RefSeq" id="WP_085236430.1">
    <property type="nucleotide sequence ID" value="NZ_CP020773.1"/>
</dbReference>
<dbReference type="EMBL" id="CP020773">
    <property type="protein sequence ID" value="ARJ50115.1"/>
    <property type="molecule type" value="Genomic_DNA"/>
</dbReference>
<keyword evidence="1" id="KW-1133">Transmembrane helix</keyword>
<proteinExistence type="predicted"/>
<evidence type="ECO:0000313" key="3">
    <source>
        <dbReference type="Proteomes" id="UP000242864"/>
    </source>
</evidence>
<keyword evidence="3" id="KW-1185">Reference proteome</keyword>
<organism evidence="2 3">
    <name type="scientific">Staphylococcus lutrae</name>
    <dbReference type="NCBI Taxonomy" id="155085"/>
    <lineage>
        <taxon>Bacteria</taxon>
        <taxon>Bacillati</taxon>
        <taxon>Bacillota</taxon>
        <taxon>Bacilli</taxon>
        <taxon>Bacillales</taxon>
        <taxon>Staphylococcaceae</taxon>
        <taxon>Staphylococcus</taxon>
    </lineage>
</organism>
<sequence length="144" mass="16144">MKLYDKWIMLMIISTIVNLIAIKTFPLALGSLYLPVLFKVVQLQLNLSRGLGENAEAHVHTFVKTNQKGVIISMICCMAITVALTNYLADFYRQLDGIWGVLIQFSPFTMSLGFILYVLTAIAVMQAVKQKFIVSASEEQPNIK</sequence>
<keyword evidence="1" id="KW-0812">Transmembrane</keyword>
<feature type="transmembrane region" description="Helical" evidence="1">
    <location>
        <begin position="101"/>
        <end position="125"/>
    </location>
</feature>
<feature type="transmembrane region" description="Helical" evidence="1">
    <location>
        <begin position="7"/>
        <end position="29"/>
    </location>
</feature>
<reference evidence="2 3" key="1">
    <citation type="submission" date="2017-04" db="EMBL/GenBank/DDBJ databases">
        <authorList>
            <person name="Veseli I.A."/>
            <person name="Tang C."/>
            <person name="Pombert J.-F."/>
        </authorList>
    </citation>
    <scope>NUCLEOTIDE SEQUENCE [LARGE SCALE GENOMIC DNA]</scope>
    <source>
        <strain evidence="2 3">ATCC 700373</strain>
    </source>
</reference>
<dbReference type="AlphaFoldDB" id="A0AAC9WIM4"/>